<reference evidence="6" key="1">
    <citation type="journal article" date="2020" name="Stud. Mycol.">
        <title>101 Dothideomycetes genomes: a test case for predicting lifestyles and emergence of pathogens.</title>
        <authorList>
            <person name="Haridas S."/>
            <person name="Albert R."/>
            <person name="Binder M."/>
            <person name="Bloem J."/>
            <person name="Labutti K."/>
            <person name="Salamov A."/>
            <person name="Andreopoulos B."/>
            <person name="Baker S."/>
            <person name="Barry K."/>
            <person name="Bills G."/>
            <person name="Bluhm B."/>
            <person name="Cannon C."/>
            <person name="Castanera R."/>
            <person name="Culley D."/>
            <person name="Daum C."/>
            <person name="Ezra D."/>
            <person name="Gonzalez J."/>
            <person name="Henrissat B."/>
            <person name="Kuo A."/>
            <person name="Liang C."/>
            <person name="Lipzen A."/>
            <person name="Lutzoni F."/>
            <person name="Magnuson J."/>
            <person name="Mondo S."/>
            <person name="Nolan M."/>
            <person name="Ohm R."/>
            <person name="Pangilinan J."/>
            <person name="Park H.-J."/>
            <person name="Ramirez L."/>
            <person name="Alfaro M."/>
            <person name="Sun H."/>
            <person name="Tritt A."/>
            <person name="Yoshinaga Y."/>
            <person name="Zwiers L.-H."/>
            <person name="Turgeon B."/>
            <person name="Goodwin S."/>
            <person name="Spatafora J."/>
            <person name="Crous P."/>
            <person name="Grigoriev I."/>
        </authorList>
    </citation>
    <scope>NUCLEOTIDE SEQUENCE</scope>
    <source>
        <strain evidence="6">Tuck. ex Michener</strain>
    </source>
</reference>
<keyword evidence="7" id="KW-1185">Reference proteome</keyword>
<evidence type="ECO:0000313" key="6">
    <source>
        <dbReference type="EMBL" id="KAF2232477.1"/>
    </source>
</evidence>
<keyword evidence="2 5" id="KW-0812">Transmembrane</keyword>
<feature type="transmembrane region" description="Helical" evidence="5">
    <location>
        <begin position="467"/>
        <end position="488"/>
    </location>
</feature>
<evidence type="ECO:0000256" key="1">
    <source>
        <dbReference type="ARBA" id="ARBA00004141"/>
    </source>
</evidence>
<evidence type="ECO:0000256" key="4">
    <source>
        <dbReference type="ARBA" id="ARBA00023136"/>
    </source>
</evidence>
<feature type="transmembrane region" description="Helical" evidence="5">
    <location>
        <begin position="41"/>
        <end position="67"/>
    </location>
</feature>
<evidence type="ECO:0000256" key="2">
    <source>
        <dbReference type="ARBA" id="ARBA00022692"/>
    </source>
</evidence>
<accession>A0A6A6H3J8</accession>
<dbReference type="GO" id="GO:0016020">
    <property type="term" value="C:membrane"/>
    <property type="evidence" value="ECO:0007669"/>
    <property type="project" value="UniProtKB-SubCell"/>
</dbReference>
<proteinExistence type="predicted"/>
<keyword evidence="4 5" id="KW-0472">Membrane</keyword>
<dbReference type="AlphaFoldDB" id="A0A6A6H3J8"/>
<dbReference type="PIRSF" id="PIRSF006060">
    <property type="entry name" value="AA_transporter"/>
    <property type="match status" value="1"/>
</dbReference>
<feature type="transmembrane region" description="Helical" evidence="5">
    <location>
        <begin position="79"/>
        <end position="98"/>
    </location>
</feature>
<dbReference type="Gene3D" id="1.20.1740.10">
    <property type="entry name" value="Amino acid/polyamine transporter I"/>
    <property type="match status" value="1"/>
</dbReference>
<evidence type="ECO:0000256" key="5">
    <source>
        <dbReference type="SAM" id="Phobius"/>
    </source>
</evidence>
<dbReference type="OrthoDB" id="5982228at2759"/>
<dbReference type="Pfam" id="PF13520">
    <property type="entry name" value="AA_permease_2"/>
    <property type="match status" value="1"/>
</dbReference>
<dbReference type="InterPro" id="IPR050598">
    <property type="entry name" value="AminoAcid_Transporter"/>
</dbReference>
<evidence type="ECO:0008006" key="8">
    <source>
        <dbReference type="Google" id="ProtNLM"/>
    </source>
</evidence>
<dbReference type="PANTHER" id="PTHR11785:SF382">
    <property type="entry name" value="LOW-AFFINITY METHIONINE PERMEASE"/>
    <property type="match status" value="1"/>
</dbReference>
<feature type="transmembrane region" description="Helical" evidence="5">
    <location>
        <begin position="270"/>
        <end position="290"/>
    </location>
</feature>
<evidence type="ECO:0000313" key="7">
    <source>
        <dbReference type="Proteomes" id="UP000800092"/>
    </source>
</evidence>
<feature type="transmembrane region" description="Helical" evidence="5">
    <location>
        <begin position="425"/>
        <end position="447"/>
    </location>
</feature>
<gene>
    <name evidence="6" type="ORF">EV356DRAFT_534588</name>
</gene>
<comment type="subcellular location">
    <subcellularLocation>
        <location evidence="1">Membrane</location>
        <topology evidence="1">Multi-pass membrane protein</topology>
    </subcellularLocation>
</comment>
<keyword evidence="3 5" id="KW-1133">Transmembrane helix</keyword>
<dbReference type="EMBL" id="ML991815">
    <property type="protein sequence ID" value="KAF2232477.1"/>
    <property type="molecule type" value="Genomic_DNA"/>
</dbReference>
<feature type="transmembrane region" description="Helical" evidence="5">
    <location>
        <begin position="350"/>
        <end position="370"/>
    </location>
</feature>
<sequence>MGLSIPFYRIKDRNGIEHDVSAPRSGGEKNYLEYVFKKPGFLATCIYGIMFIILGNISGNAIAFGSYTAVAAGKDPTKGLVVGLAILTLCVSSGIHVFTRRGGILLNNFLAIAKILILLTMSILGFVHAGGKYLQATGSFTNMQATGNVMNVTATEINNAAVSNFDVHTSFQTSIHDVASYVDSFLFALFSCTGFEQPFYALSEFSRPRKVLPTYTLSAVGCLMIVYTLVNVSYFCVIPKEAYTENTLVASTFFHYLLDSSGDSQKAYRVMAGLVAFSCFGNVIIITFTAARVKQEIAKQGVLPYSLFFASGHTTPWAWLKSRIVPIPRSTSIAGVEGISLEDYKEKTPMAAFGLHWFSSVFLILVTVGLKSQAQYNFLSAIYSYVLVNILGSLVSGSLLYLKLDSYFRGENGNNWTAKAGATGFIPRISPIHAIVYFVANTFMIFASFVKPSKDSAYTSSKQGYPWYVLPTVGLSCLLLGVAWWTGLKGVEWHRRRTLVVSRTPYIERVSEGEYVQKAELVEHEWIPDTIGDSDSERANVS</sequence>
<dbReference type="PANTHER" id="PTHR11785">
    <property type="entry name" value="AMINO ACID TRANSPORTER"/>
    <property type="match status" value="1"/>
</dbReference>
<dbReference type="GO" id="GO:0015179">
    <property type="term" value="F:L-amino acid transmembrane transporter activity"/>
    <property type="evidence" value="ECO:0007669"/>
    <property type="project" value="TreeGrafter"/>
</dbReference>
<protein>
    <recommendedName>
        <fullName evidence="8">Amino acid transporter</fullName>
    </recommendedName>
</protein>
<evidence type="ECO:0000256" key="3">
    <source>
        <dbReference type="ARBA" id="ARBA00022989"/>
    </source>
</evidence>
<feature type="transmembrane region" description="Helical" evidence="5">
    <location>
        <begin position="104"/>
        <end position="127"/>
    </location>
</feature>
<organism evidence="6 7">
    <name type="scientific">Viridothelium virens</name>
    <name type="common">Speckled blister lichen</name>
    <name type="synonym">Trypethelium virens</name>
    <dbReference type="NCBI Taxonomy" id="1048519"/>
    <lineage>
        <taxon>Eukaryota</taxon>
        <taxon>Fungi</taxon>
        <taxon>Dikarya</taxon>
        <taxon>Ascomycota</taxon>
        <taxon>Pezizomycotina</taxon>
        <taxon>Dothideomycetes</taxon>
        <taxon>Dothideomycetes incertae sedis</taxon>
        <taxon>Trypetheliales</taxon>
        <taxon>Trypetheliaceae</taxon>
        <taxon>Viridothelium</taxon>
    </lineage>
</organism>
<name>A0A6A6H3J8_VIRVR</name>
<dbReference type="Proteomes" id="UP000800092">
    <property type="component" value="Unassembled WGS sequence"/>
</dbReference>
<feature type="transmembrane region" description="Helical" evidence="5">
    <location>
        <begin position="382"/>
        <end position="404"/>
    </location>
</feature>
<dbReference type="InterPro" id="IPR002293">
    <property type="entry name" value="AA/rel_permease1"/>
</dbReference>
<feature type="transmembrane region" description="Helical" evidence="5">
    <location>
        <begin position="212"/>
        <end position="230"/>
    </location>
</feature>